<feature type="transmembrane region" description="Helical" evidence="1">
    <location>
        <begin position="44"/>
        <end position="68"/>
    </location>
</feature>
<dbReference type="Proteomes" id="UP000574332">
    <property type="component" value="Unassembled WGS sequence"/>
</dbReference>
<organism evidence="2 3">
    <name type="scientific">Macellibacteroides fermentans</name>
    <dbReference type="NCBI Taxonomy" id="879969"/>
    <lineage>
        <taxon>Bacteria</taxon>
        <taxon>Pseudomonadati</taxon>
        <taxon>Bacteroidota</taxon>
        <taxon>Bacteroidia</taxon>
        <taxon>Bacteroidales</taxon>
        <taxon>Porphyromonadaceae</taxon>
        <taxon>Macellibacteroides</taxon>
    </lineage>
</organism>
<dbReference type="EMBL" id="JACCCY010000002">
    <property type="protein sequence ID" value="NYI49450.1"/>
    <property type="molecule type" value="Genomic_DNA"/>
</dbReference>
<protein>
    <submittedName>
        <fullName evidence="2">K+-sensing histidine kinase KdpD</fullName>
    </submittedName>
</protein>
<evidence type="ECO:0000256" key="1">
    <source>
        <dbReference type="SAM" id="Phobius"/>
    </source>
</evidence>
<comment type="caution">
    <text evidence="2">The sequence shown here is derived from an EMBL/GenBank/DDBJ whole genome shotgun (WGS) entry which is preliminary data.</text>
</comment>
<keyword evidence="2" id="KW-0808">Transferase</keyword>
<reference evidence="2 3" key="1">
    <citation type="submission" date="2020-07" db="EMBL/GenBank/DDBJ databases">
        <title>Genomic Encyclopedia of Type Strains, Phase IV (KMG-IV): sequencing the most valuable type-strain genomes for metagenomic binning, comparative biology and taxonomic classification.</title>
        <authorList>
            <person name="Goeker M."/>
        </authorList>
    </citation>
    <scope>NUCLEOTIDE SEQUENCE [LARGE SCALE GENOMIC DNA]</scope>
    <source>
        <strain evidence="2 3">DSM 23697</strain>
    </source>
</reference>
<evidence type="ECO:0000313" key="2">
    <source>
        <dbReference type="EMBL" id="NYI49450.1"/>
    </source>
</evidence>
<keyword evidence="3" id="KW-1185">Reference proteome</keyword>
<gene>
    <name evidence="2" type="ORF">F5613_001528</name>
</gene>
<keyword evidence="1" id="KW-0472">Membrane</keyword>
<name>A0A8E2A0T7_9PORP</name>
<dbReference type="AlphaFoldDB" id="A0A8E2A0T7"/>
<evidence type="ECO:0000313" key="3">
    <source>
        <dbReference type="Proteomes" id="UP000574332"/>
    </source>
</evidence>
<keyword evidence="1" id="KW-1133">Transmembrane helix</keyword>
<accession>A0A8E2A0T7</accession>
<keyword evidence="2" id="KW-0418">Kinase</keyword>
<sequence length="284" mass="32552">MQGKYLYMPWILCGLVAVLLLVLQGILLGKSYEILFKYFSHDMILLYISSLVTFMLFIMGAFILVYSFNHQRKINQIKMDFYTKVSSTLHTISQSAANANNPKQVFSELRKGENRIQAMLFIEKEQEGFYVRNVSEFNIIEALQELKNTCINESTMPLTIRITDRMDSPLIKADKEHLIRAIYIIVDQLVALSPGNTYIQLITEKKNQVFSLTVEGDGVLHIMQDSRANHRIKADSQDPEKENEGQEEEIDYVNLVVKAQNGWIESGNHFGQGNEISIYLPQTS</sequence>
<dbReference type="GO" id="GO:0016301">
    <property type="term" value="F:kinase activity"/>
    <property type="evidence" value="ECO:0007669"/>
    <property type="project" value="UniProtKB-KW"/>
</dbReference>
<dbReference type="RefSeq" id="WP_218858897.1">
    <property type="nucleotide sequence ID" value="NZ_JACCCY010000002.1"/>
</dbReference>
<keyword evidence="1" id="KW-0812">Transmembrane</keyword>
<proteinExistence type="predicted"/>